<keyword evidence="2" id="KW-0539">Nucleus</keyword>
<dbReference type="PROSITE" id="PS51143">
    <property type="entry name" value="MT_A70"/>
    <property type="match status" value="1"/>
</dbReference>
<name>T1EVG3_HELRO</name>
<proteinExistence type="inferred from homology"/>
<dbReference type="GO" id="GO:0036396">
    <property type="term" value="C:RNA N6-methyladenosine methyltransferase complex"/>
    <property type="evidence" value="ECO:0007669"/>
    <property type="project" value="UniProtKB-ARBA"/>
</dbReference>
<evidence type="ECO:0000256" key="1">
    <source>
        <dbReference type="ARBA" id="ARBA00004123"/>
    </source>
</evidence>
<dbReference type="eggNOG" id="KOG2097">
    <property type="taxonomic scope" value="Eukaryota"/>
</dbReference>
<comment type="subcellular location">
    <subcellularLocation>
        <location evidence="1">Nucleus</location>
    </subcellularLocation>
</comment>
<sequence length="141" mass="16629">MYDVAWPRHQPIALNYWNWDEIEKLELEHVAALRSIIWLWCGGSNGLEASRKDGSEEKPVEIFHIIERFCFGRRRLHLFGRDTSVRPGWLTIGPKLTSTNYDRESYNANFVKNPVVTRLVALKRYQRLRPKSPPRKIGHQM</sequence>
<accession>T1EVG3</accession>
<evidence type="ECO:0000256" key="2">
    <source>
        <dbReference type="ARBA" id="ARBA00023242"/>
    </source>
</evidence>
<dbReference type="CTD" id="20200563"/>
<evidence type="ECO:0000313" key="7">
    <source>
        <dbReference type="EnsemblMetazoa" id="HelroP164465"/>
    </source>
</evidence>
<dbReference type="GO" id="GO:0005634">
    <property type="term" value="C:nucleus"/>
    <property type="evidence" value="ECO:0007669"/>
    <property type="project" value="UniProtKB-SubCell"/>
</dbReference>
<evidence type="ECO:0000256" key="3">
    <source>
        <dbReference type="ARBA" id="ARBA00032942"/>
    </source>
</evidence>
<dbReference type="EMBL" id="KB097571">
    <property type="protein sequence ID" value="ESN94600.1"/>
    <property type="molecule type" value="Genomic_DNA"/>
</dbReference>
<dbReference type="InParanoid" id="T1EVG3"/>
<dbReference type="OMA" id="GREHCLM"/>
<dbReference type="KEGG" id="hro:HELRODRAFT_164465"/>
<evidence type="ECO:0000256" key="4">
    <source>
        <dbReference type="ARBA" id="ARBA00049757"/>
    </source>
</evidence>
<dbReference type="RefSeq" id="XP_009027646.1">
    <property type="nucleotide sequence ID" value="XM_009029398.1"/>
</dbReference>
<dbReference type="PANTHER" id="PTHR13107">
    <property type="entry name" value="N6-ADENOSINE-METHYLTRANSFERASE NON-CATALYTIC SUBUNIT"/>
    <property type="match status" value="1"/>
</dbReference>
<evidence type="ECO:0000256" key="5">
    <source>
        <dbReference type="PROSITE-ProRule" id="PRU00489"/>
    </source>
</evidence>
<dbReference type="EMBL" id="AMQM01001670">
    <property type="status" value="NOT_ANNOTATED_CDS"/>
    <property type="molecule type" value="Genomic_DNA"/>
</dbReference>
<dbReference type="Pfam" id="PF05063">
    <property type="entry name" value="MT-A70"/>
    <property type="match status" value="2"/>
</dbReference>
<dbReference type="InterPro" id="IPR007757">
    <property type="entry name" value="MT-A70-like"/>
</dbReference>
<organism evidence="7 8">
    <name type="scientific">Helobdella robusta</name>
    <name type="common">Californian leech</name>
    <dbReference type="NCBI Taxonomy" id="6412"/>
    <lineage>
        <taxon>Eukaryota</taxon>
        <taxon>Metazoa</taxon>
        <taxon>Spiralia</taxon>
        <taxon>Lophotrochozoa</taxon>
        <taxon>Annelida</taxon>
        <taxon>Clitellata</taxon>
        <taxon>Hirudinea</taxon>
        <taxon>Rhynchobdellida</taxon>
        <taxon>Glossiphoniidae</taxon>
        <taxon>Helobdella</taxon>
    </lineage>
</organism>
<reference evidence="6 8" key="2">
    <citation type="journal article" date="2013" name="Nature">
        <title>Insights into bilaterian evolution from three spiralian genomes.</title>
        <authorList>
            <person name="Simakov O."/>
            <person name="Marletaz F."/>
            <person name="Cho S.J."/>
            <person name="Edsinger-Gonzales E."/>
            <person name="Havlak P."/>
            <person name="Hellsten U."/>
            <person name="Kuo D.H."/>
            <person name="Larsson T."/>
            <person name="Lv J."/>
            <person name="Arendt D."/>
            <person name="Savage R."/>
            <person name="Osoegawa K."/>
            <person name="de Jong P."/>
            <person name="Grimwood J."/>
            <person name="Chapman J.A."/>
            <person name="Shapiro H."/>
            <person name="Aerts A."/>
            <person name="Otillar R.P."/>
            <person name="Terry A.Y."/>
            <person name="Boore J.L."/>
            <person name="Grigoriev I.V."/>
            <person name="Lindberg D.R."/>
            <person name="Seaver E.C."/>
            <person name="Weisblat D.A."/>
            <person name="Putnam N.H."/>
            <person name="Rokhsar D.S."/>
        </authorList>
    </citation>
    <scope>NUCLEOTIDE SEQUENCE</scope>
</reference>
<dbReference type="GeneID" id="20200563"/>
<dbReference type="STRING" id="6412.T1EVG3"/>
<reference evidence="7" key="3">
    <citation type="submission" date="2015-06" db="UniProtKB">
        <authorList>
            <consortium name="EnsemblMetazoa"/>
        </authorList>
    </citation>
    <scope>IDENTIFICATION</scope>
</reference>
<keyword evidence="8" id="KW-1185">Reference proteome</keyword>
<evidence type="ECO:0000313" key="8">
    <source>
        <dbReference type="Proteomes" id="UP000015101"/>
    </source>
</evidence>
<dbReference type="HOGENOM" id="CLU_071136_0_0_1"/>
<dbReference type="InterPro" id="IPR045123">
    <property type="entry name" value="METTL14-like"/>
</dbReference>
<reference evidence="8" key="1">
    <citation type="submission" date="2012-12" db="EMBL/GenBank/DDBJ databases">
        <authorList>
            <person name="Hellsten U."/>
            <person name="Grimwood J."/>
            <person name="Chapman J.A."/>
            <person name="Shapiro H."/>
            <person name="Aerts A."/>
            <person name="Otillar R.P."/>
            <person name="Terry A.Y."/>
            <person name="Boore J.L."/>
            <person name="Simakov O."/>
            <person name="Marletaz F."/>
            <person name="Cho S.-J."/>
            <person name="Edsinger-Gonzales E."/>
            <person name="Havlak P."/>
            <person name="Kuo D.-H."/>
            <person name="Larsson T."/>
            <person name="Lv J."/>
            <person name="Arendt D."/>
            <person name="Savage R."/>
            <person name="Osoegawa K."/>
            <person name="de Jong P."/>
            <person name="Lindberg D.R."/>
            <person name="Seaver E.C."/>
            <person name="Weisblat D.A."/>
            <person name="Putnam N.H."/>
            <person name="Grigoriev I.V."/>
            <person name="Rokhsar D.S."/>
        </authorList>
    </citation>
    <scope>NUCLEOTIDE SEQUENCE</scope>
</reference>
<dbReference type="EnsemblMetazoa" id="HelroT164465">
    <property type="protein sequence ID" value="HelroP164465"/>
    <property type="gene ID" value="HelroG164465"/>
</dbReference>
<dbReference type="OrthoDB" id="14833at2759"/>
<dbReference type="PANTHER" id="PTHR13107:SF0">
    <property type="entry name" value="N6-ADENOSINE-METHYLTRANSFERASE NON-CATALYTIC SUBUNIT"/>
    <property type="match status" value="1"/>
</dbReference>
<protein>
    <recommendedName>
        <fullName evidence="4">N(6)-adenosine-methyltransferase non-catalytic subunit METTL14</fullName>
    </recommendedName>
    <alternativeName>
        <fullName evidence="3">Methyltransferase-like protein 14</fullName>
    </alternativeName>
</protein>
<dbReference type="Proteomes" id="UP000015101">
    <property type="component" value="Unassembled WGS sequence"/>
</dbReference>
<dbReference type="AlphaFoldDB" id="T1EVG3"/>
<gene>
    <name evidence="7" type="primary">20200563</name>
    <name evidence="6" type="ORF">HELRODRAFT_164465</name>
</gene>
<evidence type="ECO:0000313" key="6">
    <source>
        <dbReference type="EMBL" id="ESN94600.1"/>
    </source>
</evidence>
<comment type="similarity">
    <text evidence="5">Belongs to the MT-A70-like family.</text>
</comment>